<organism evidence="1 2">
    <name type="scientific">Paraburkholderia fungorum</name>
    <dbReference type="NCBI Taxonomy" id="134537"/>
    <lineage>
        <taxon>Bacteria</taxon>
        <taxon>Pseudomonadati</taxon>
        <taxon>Pseudomonadota</taxon>
        <taxon>Betaproteobacteria</taxon>
        <taxon>Burkholderiales</taxon>
        <taxon>Burkholderiaceae</taxon>
        <taxon>Paraburkholderia</taxon>
    </lineage>
</organism>
<protein>
    <recommendedName>
        <fullName evidence="3">Lipocalin-like domain-containing protein</fullName>
    </recommendedName>
</protein>
<accession>A0AAW3V468</accession>
<name>A0AAW3V468_9BURK</name>
<dbReference type="RefSeq" id="WP_183801036.1">
    <property type="nucleotide sequence ID" value="NZ_JACIII010000013.1"/>
</dbReference>
<gene>
    <name evidence="1" type="ORF">GGD69_005351</name>
</gene>
<proteinExistence type="predicted"/>
<dbReference type="Proteomes" id="UP000518681">
    <property type="component" value="Unassembled WGS sequence"/>
</dbReference>
<evidence type="ECO:0008006" key="3">
    <source>
        <dbReference type="Google" id="ProtNLM"/>
    </source>
</evidence>
<dbReference type="EMBL" id="JACIIK010000009">
    <property type="protein sequence ID" value="MBB6204457.1"/>
    <property type="molecule type" value="Genomic_DNA"/>
</dbReference>
<comment type="caution">
    <text evidence="1">The sequence shown here is derived from an EMBL/GenBank/DDBJ whole genome shotgun (WGS) entry which is preliminary data.</text>
</comment>
<sequence length="217" mass="24464">MSIVNSPFAHQVNGKWFLSSHAVPQSQTMLEYQAQVRGAYGSLRGVKFAEQGVDYDHFELSLGDLCPQRSEKTGADLDLTAWAAAEHAIGRPFHFASGQRVICNGYRGAVKDMLGNGLVEVRLASGLVCVSAAYPDVFPDPLDFVWRPVREQDKLILFNRTGREFSVLRRSKGKWLAETGETFRKRDEAMRVMETYARDRIRTERDERASRATAYAN</sequence>
<reference evidence="1 2" key="1">
    <citation type="submission" date="2020-08" db="EMBL/GenBank/DDBJ databases">
        <title>Genomic Encyclopedia of Type Strains, Phase IV (KMG-V): Genome sequencing to study the core and pangenomes of soil and plant-associated prokaryotes.</title>
        <authorList>
            <person name="Whitman W."/>
        </authorList>
    </citation>
    <scope>NUCLEOTIDE SEQUENCE [LARGE SCALE GENOMIC DNA]</scope>
    <source>
        <strain evidence="1 2">SEMIA 4013</strain>
    </source>
</reference>
<dbReference type="AlphaFoldDB" id="A0AAW3V468"/>
<evidence type="ECO:0000313" key="1">
    <source>
        <dbReference type="EMBL" id="MBB6204457.1"/>
    </source>
</evidence>
<evidence type="ECO:0000313" key="2">
    <source>
        <dbReference type="Proteomes" id="UP000518681"/>
    </source>
</evidence>